<keyword evidence="10 16" id="KW-0067">ATP-binding</keyword>
<evidence type="ECO:0000256" key="17">
    <source>
        <dbReference type="SAM" id="MobiDB-lite"/>
    </source>
</evidence>
<dbReference type="Gene3D" id="3.30.200.20">
    <property type="entry name" value="Phosphorylase Kinase, domain 1"/>
    <property type="match status" value="1"/>
</dbReference>
<dbReference type="CDD" id="cd05040">
    <property type="entry name" value="PTKc_Ack_like"/>
    <property type="match status" value="1"/>
</dbReference>
<comment type="cofactor">
    <cofactor evidence="1">
        <name>Mg(2+)</name>
        <dbReference type="ChEBI" id="CHEBI:18420"/>
    </cofactor>
</comment>
<evidence type="ECO:0000313" key="19">
    <source>
        <dbReference type="EMBL" id="CAH1397570.1"/>
    </source>
</evidence>
<evidence type="ECO:0000256" key="2">
    <source>
        <dbReference type="ARBA" id="ARBA00004132"/>
    </source>
</evidence>
<dbReference type="InterPro" id="IPR050198">
    <property type="entry name" value="Non-receptor_tyrosine_kinases"/>
</dbReference>
<keyword evidence="12" id="KW-0829">Tyrosine-protein kinase</keyword>
<dbReference type="InterPro" id="IPR020635">
    <property type="entry name" value="Tyr_kinase_cat_dom"/>
</dbReference>
<dbReference type="InterPro" id="IPR037085">
    <property type="entry name" value="Cdc42-bd-like_dom_sf"/>
</dbReference>
<dbReference type="InterPro" id="IPR015116">
    <property type="entry name" value="Cdc42-bd-like"/>
</dbReference>
<dbReference type="GO" id="GO:0005524">
    <property type="term" value="F:ATP binding"/>
    <property type="evidence" value="ECO:0007669"/>
    <property type="project" value="UniProtKB-UniRule"/>
</dbReference>
<dbReference type="FunFam" id="1.10.510.10:FF:000080">
    <property type="entry name" value="Putative activated CDC42 kinase 1"/>
    <property type="match status" value="1"/>
</dbReference>
<evidence type="ECO:0000256" key="5">
    <source>
        <dbReference type="ARBA" id="ARBA00022527"/>
    </source>
</evidence>
<evidence type="ECO:0000256" key="3">
    <source>
        <dbReference type="ARBA" id="ARBA00022443"/>
    </source>
</evidence>
<comment type="similarity">
    <text evidence="15">Belongs to the protein kinase superfamily. Tyr protein kinase family.</text>
</comment>
<dbReference type="GO" id="GO:0004713">
    <property type="term" value="F:protein tyrosine kinase activity"/>
    <property type="evidence" value="ECO:0007669"/>
    <property type="project" value="UniProtKB-KW"/>
</dbReference>
<dbReference type="InterPro" id="IPR001245">
    <property type="entry name" value="Ser-Thr/Tyr_kinase_cat_dom"/>
</dbReference>
<feature type="compositionally biased region" description="Polar residues" evidence="17">
    <location>
        <begin position="542"/>
        <end position="551"/>
    </location>
</feature>
<evidence type="ECO:0000256" key="16">
    <source>
        <dbReference type="PROSITE-ProRule" id="PRU10141"/>
    </source>
</evidence>
<keyword evidence="3" id="KW-0728">SH3 domain</keyword>
<keyword evidence="13" id="KW-0968">Cytoplasmic vesicle</keyword>
<evidence type="ECO:0000256" key="10">
    <source>
        <dbReference type="ARBA" id="ARBA00022840"/>
    </source>
</evidence>
<reference evidence="19" key="1">
    <citation type="submission" date="2022-01" db="EMBL/GenBank/DDBJ databases">
        <authorList>
            <person name="King R."/>
        </authorList>
    </citation>
    <scope>NUCLEOTIDE SEQUENCE</scope>
</reference>
<sequence length="976" mass="109220">MGRPAARRLLEAAKKRRASQWRKSLLKRVIPGVATAKSSGKKVDSEISSALTCLIQEKDVLLGNKLGDGSFGVVRKGEWTTPSGRTKPVAVKVLKADALTQPGVFEDFMREVQAMHSLDHPKLIRLYGIVLSQPLMMITELAPHGSLLDYLRKQLGQLSVSLLWDYATQVAQGMAYLEAKRYLHRDLACRNVLMSAIDQVKIGDFGLMRAIPEETDCYVMTAHSRVPFPWCAPESLRRRQFSHASDAWMWSVAVWEMFTFGEEPWIGLNGTEILVKIDKEGERLYKPEACPPKLYTLMLQCWDREPSERPSFQTIHSVMCREAPSIVKVKEEPTVPESEPPGPLLNSVSVGDSLVLIEAYSEMYWAKAQSLVSYNIGYIPRFCLSSGKMDGSDISLPLDNSFIHTGHGSIGGGKTWGSPSVIDPVYLNNPMTPPDLLGIQPQNNTRKSLKVTTTMKGSRQFSYRRLVCESGKSSTNDRKQSKLPPERPPPPNVGQLIDIPSSPRHTVIDQPISQPVDESGWDSGYPSSVQDNLRSRSPDPFDTSNVFQPDWNSDRPFEPPDWPINHDPIVPTPDFDIVEMGTQSVPPPQQPPPQNTSQTYCNGAAFADSSLPPNLPVKQRRGNYEPVVNNSQGDFMNELQNVLSKRSDIPKLDPPKGKSLSVRNKWESKDINLRSERTQSAWYGNLDPYAPTPLPVEARNDELNQKNLELINRLSSMKSSMETKNALYNRVSPVSFNQPAEYNNLTALREPQFGSTRSVNENSSYDKYAAFSQFRNIDQSSNAPASSSNGVAYSNAPCSSDVSVTSNTYSQLNSVYSSTSRYNDVETGAYGCSSKYINTEDDLSEKIGQMWLNSKGMSKDSIKMHNQLVAECKKKARNLYDPVEANYQRINYCSTNLQNEDAVRELMRAVEGAEEEECKSALQANGWDLQASLRYIKLQRLLRLGIATNEECRLELEKCNWDVVVAASRLLDRDKT</sequence>
<evidence type="ECO:0000256" key="1">
    <source>
        <dbReference type="ARBA" id="ARBA00001946"/>
    </source>
</evidence>
<dbReference type="Gene3D" id="4.10.680.10">
    <property type="entry name" value="Cdc42-like binding domain"/>
    <property type="match status" value="1"/>
</dbReference>
<accession>A0A9P0ML34</accession>
<dbReference type="InterPro" id="IPR011009">
    <property type="entry name" value="Kinase-like_dom_sf"/>
</dbReference>
<dbReference type="FunFam" id="3.30.200.20:FF:000107">
    <property type="entry name" value="Putative activated CDC42 kinase 1"/>
    <property type="match status" value="1"/>
</dbReference>
<feature type="compositionally biased region" description="Polar residues" evidence="17">
    <location>
        <begin position="440"/>
        <end position="457"/>
    </location>
</feature>
<keyword evidence="20" id="KW-1185">Reference proteome</keyword>
<evidence type="ECO:0000256" key="14">
    <source>
        <dbReference type="ARBA" id="ARBA00047899"/>
    </source>
</evidence>
<dbReference type="Gene3D" id="1.10.510.10">
    <property type="entry name" value="Transferase(Phosphotransferase) domain 1"/>
    <property type="match status" value="1"/>
</dbReference>
<keyword evidence="11" id="KW-0460">Magnesium</keyword>
<dbReference type="InterPro" id="IPR008266">
    <property type="entry name" value="Tyr_kinase_AS"/>
</dbReference>
<keyword evidence="9" id="KW-0418">Kinase</keyword>
<proteinExistence type="inferred from homology"/>
<feature type="region of interest" description="Disordered" evidence="17">
    <location>
        <begin position="435"/>
        <end position="457"/>
    </location>
</feature>
<dbReference type="PRINTS" id="PR00109">
    <property type="entry name" value="TYRKINASE"/>
</dbReference>
<dbReference type="PANTHER" id="PTHR24418">
    <property type="entry name" value="TYROSINE-PROTEIN KINASE"/>
    <property type="match status" value="1"/>
</dbReference>
<evidence type="ECO:0000256" key="7">
    <source>
        <dbReference type="ARBA" id="ARBA00022723"/>
    </source>
</evidence>
<dbReference type="EMBL" id="OV725079">
    <property type="protein sequence ID" value="CAH1397570.1"/>
    <property type="molecule type" value="Genomic_DNA"/>
</dbReference>
<evidence type="ECO:0000256" key="9">
    <source>
        <dbReference type="ARBA" id="ARBA00022777"/>
    </source>
</evidence>
<dbReference type="SMART" id="SM00219">
    <property type="entry name" value="TyrKc"/>
    <property type="match status" value="1"/>
</dbReference>
<evidence type="ECO:0000259" key="18">
    <source>
        <dbReference type="PROSITE" id="PS50011"/>
    </source>
</evidence>
<evidence type="ECO:0000256" key="8">
    <source>
        <dbReference type="ARBA" id="ARBA00022741"/>
    </source>
</evidence>
<feature type="region of interest" description="Disordered" evidence="17">
    <location>
        <begin position="469"/>
        <end position="563"/>
    </location>
</feature>
<evidence type="ECO:0000256" key="11">
    <source>
        <dbReference type="ARBA" id="ARBA00022842"/>
    </source>
</evidence>
<evidence type="ECO:0000256" key="13">
    <source>
        <dbReference type="ARBA" id="ARBA00023329"/>
    </source>
</evidence>
<dbReference type="OrthoDB" id="635774at2759"/>
<keyword evidence="7" id="KW-0479">Metal-binding</keyword>
<keyword evidence="6" id="KW-0808">Transferase</keyword>
<evidence type="ECO:0000313" key="20">
    <source>
        <dbReference type="Proteomes" id="UP001152798"/>
    </source>
</evidence>
<dbReference type="PROSITE" id="PS00109">
    <property type="entry name" value="PROTEIN_KINASE_TYR"/>
    <property type="match status" value="1"/>
</dbReference>
<dbReference type="GO" id="GO:0046872">
    <property type="term" value="F:metal ion binding"/>
    <property type="evidence" value="ECO:0007669"/>
    <property type="project" value="UniProtKB-KW"/>
</dbReference>
<evidence type="ECO:0000256" key="12">
    <source>
        <dbReference type="ARBA" id="ARBA00023137"/>
    </source>
</evidence>
<evidence type="ECO:0000256" key="6">
    <source>
        <dbReference type="ARBA" id="ARBA00022679"/>
    </source>
</evidence>
<dbReference type="SUPFAM" id="SSF56112">
    <property type="entry name" value="Protein kinase-like (PK-like)"/>
    <property type="match status" value="1"/>
</dbReference>
<organism evidence="19 20">
    <name type="scientific">Nezara viridula</name>
    <name type="common">Southern green stink bug</name>
    <name type="synonym">Cimex viridulus</name>
    <dbReference type="NCBI Taxonomy" id="85310"/>
    <lineage>
        <taxon>Eukaryota</taxon>
        <taxon>Metazoa</taxon>
        <taxon>Ecdysozoa</taxon>
        <taxon>Arthropoda</taxon>
        <taxon>Hexapoda</taxon>
        <taxon>Insecta</taxon>
        <taxon>Pterygota</taxon>
        <taxon>Neoptera</taxon>
        <taxon>Paraneoptera</taxon>
        <taxon>Hemiptera</taxon>
        <taxon>Heteroptera</taxon>
        <taxon>Panheteroptera</taxon>
        <taxon>Pentatomomorpha</taxon>
        <taxon>Pentatomoidea</taxon>
        <taxon>Pentatomidae</taxon>
        <taxon>Pentatominae</taxon>
        <taxon>Nezara</taxon>
    </lineage>
</organism>
<keyword evidence="5" id="KW-0723">Serine/threonine-protein kinase</keyword>
<dbReference type="Pfam" id="PF09027">
    <property type="entry name" value="GTPase_binding"/>
    <property type="match status" value="1"/>
</dbReference>
<comment type="subcellular location">
    <subcellularLocation>
        <location evidence="2">Cytoplasmic vesicle</location>
        <location evidence="2">Clathrin-coated vesicle</location>
    </subcellularLocation>
</comment>
<dbReference type="GO" id="GO:0004674">
    <property type="term" value="F:protein serine/threonine kinase activity"/>
    <property type="evidence" value="ECO:0007669"/>
    <property type="project" value="UniProtKB-KW"/>
</dbReference>
<dbReference type="InterPro" id="IPR017441">
    <property type="entry name" value="Protein_kinase_ATP_BS"/>
</dbReference>
<gene>
    <name evidence="19" type="ORF">NEZAVI_LOCUS7369</name>
</gene>
<dbReference type="Pfam" id="PF07714">
    <property type="entry name" value="PK_Tyr_Ser-Thr"/>
    <property type="match status" value="1"/>
</dbReference>
<protein>
    <recommendedName>
        <fullName evidence="18">Protein kinase domain-containing protein</fullName>
    </recommendedName>
</protein>
<comment type="catalytic activity">
    <reaction evidence="14">
        <text>L-threonyl-[protein] + ATP = O-phospho-L-threonyl-[protein] + ADP + H(+)</text>
        <dbReference type="Rhea" id="RHEA:46608"/>
        <dbReference type="Rhea" id="RHEA-COMP:11060"/>
        <dbReference type="Rhea" id="RHEA-COMP:11605"/>
        <dbReference type="ChEBI" id="CHEBI:15378"/>
        <dbReference type="ChEBI" id="CHEBI:30013"/>
        <dbReference type="ChEBI" id="CHEBI:30616"/>
        <dbReference type="ChEBI" id="CHEBI:61977"/>
        <dbReference type="ChEBI" id="CHEBI:456216"/>
        <dbReference type="EC" id="2.7.11.1"/>
    </reaction>
</comment>
<dbReference type="InterPro" id="IPR000719">
    <property type="entry name" value="Prot_kinase_dom"/>
</dbReference>
<name>A0A9P0ML34_NEZVI</name>
<evidence type="ECO:0000256" key="4">
    <source>
        <dbReference type="ARBA" id="ARBA00022490"/>
    </source>
</evidence>
<keyword evidence="4" id="KW-0963">Cytoplasm</keyword>
<feature type="domain" description="Protein kinase" evidence="18">
    <location>
        <begin position="60"/>
        <end position="319"/>
    </location>
</feature>
<dbReference type="PROSITE" id="PS50011">
    <property type="entry name" value="PROTEIN_KINASE_DOM"/>
    <property type="match status" value="1"/>
</dbReference>
<keyword evidence="8 16" id="KW-0547">Nucleotide-binding</keyword>
<evidence type="ECO:0000256" key="15">
    <source>
        <dbReference type="ARBA" id="ARBA00060742"/>
    </source>
</evidence>
<feature type="binding site" evidence="16">
    <location>
        <position position="92"/>
    </location>
    <ligand>
        <name>ATP</name>
        <dbReference type="ChEBI" id="CHEBI:30616"/>
    </ligand>
</feature>
<dbReference type="GO" id="GO:0002009">
    <property type="term" value="P:morphogenesis of an epithelium"/>
    <property type="evidence" value="ECO:0007669"/>
    <property type="project" value="UniProtKB-ARBA"/>
</dbReference>
<dbReference type="PROSITE" id="PS00107">
    <property type="entry name" value="PROTEIN_KINASE_ATP"/>
    <property type="match status" value="1"/>
</dbReference>
<dbReference type="AlphaFoldDB" id="A0A9P0ML34"/>
<dbReference type="Proteomes" id="UP001152798">
    <property type="component" value="Chromosome 3"/>
</dbReference>
<dbReference type="GO" id="GO:0030136">
    <property type="term" value="C:clathrin-coated vesicle"/>
    <property type="evidence" value="ECO:0007669"/>
    <property type="project" value="UniProtKB-SubCell"/>
</dbReference>